<dbReference type="InterPro" id="IPR025110">
    <property type="entry name" value="AMP-bd_C"/>
</dbReference>
<dbReference type="GO" id="GO:0006631">
    <property type="term" value="P:fatty acid metabolic process"/>
    <property type="evidence" value="ECO:0007669"/>
    <property type="project" value="TreeGrafter"/>
</dbReference>
<dbReference type="InterPro" id="IPR045851">
    <property type="entry name" value="AMP-bd_C_sf"/>
</dbReference>
<reference evidence="4" key="1">
    <citation type="journal article" date="2014" name="Front. Microbiol.">
        <title>High frequency of phylogenetically diverse reductive dehalogenase-homologous genes in deep subseafloor sedimentary metagenomes.</title>
        <authorList>
            <person name="Kawai M."/>
            <person name="Futagami T."/>
            <person name="Toyoda A."/>
            <person name="Takaki Y."/>
            <person name="Nishi S."/>
            <person name="Hori S."/>
            <person name="Arai W."/>
            <person name="Tsubouchi T."/>
            <person name="Morono Y."/>
            <person name="Uchiyama I."/>
            <person name="Ito T."/>
            <person name="Fujiyama A."/>
            <person name="Inagaki F."/>
            <person name="Takami H."/>
        </authorList>
    </citation>
    <scope>NUCLEOTIDE SEQUENCE</scope>
    <source>
        <strain evidence="4">Expedition CK06-06</strain>
    </source>
</reference>
<evidence type="ECO:0000256" key="2">
    <source>
        <dbReference type="ARBA" id="ARBA00022598"/>
    </source>
</evidence>
<dbReference type="GO" id="GO:0031956">
    <property type="term" value="F:medium-chain fatty acid-CoA ligase activity"/>
    <property type="evidence" value="ECO:0007669"/>
    <property type="project" value="TreeGrafter"/>
</dbReference>
<comment type="similarity">
    <text evidence="1">Belongs to the ATP-dependent AMP-binding enzyme family.</text>
</comment>
<evidence type="ECO:0000256" key="1">
    <source>
        <dbReference type="ARBA" id="ARBA00006432"/>
    </source>
</evidence>
<dbReference type="EMBL" id="BARU01033152">
    <property type="protein sequence ID" value="GAH64176.1"/>
    <property type="molecule type" value="Genomic_DNA"/>
</dbReference>
<keyword evidence="2" id="KW-0436">Ligase</keyword>
<gene>
    <name evidence="4" type="ORF">S03H2_52198</name>
</gene>
<dbReference type="Gene3D" id="3.30.300.30">
    <property type="match status" value="1"/>
</dbReference>
<proteinExistence type="inferred from homology"/>
<dbReference type="SUPFAM" id="SSF56801">
    <property type="entry name" value="Acetyl-CoA synthetase-like"/>
    <property type="match status" value="1"/>
</dbReference>
<evidence type="ECO:0000259" key="3">
    <source>
        <dbReference type="Pfam" id="PF13193"/>
    </source>
</evidence>
<dbReference type="Pfam" id="PF13193">
    <property type="entry name" value="AMP-binding_C"/>
    <property type="match status" value="1"/>
</dbReference>
<sequence length="155" mass="17468">MFKGYFGNEEATKAVLSTEGILYTGDLGYMDEKGLHLSGRSKFIIKPKGFQVFPPEVEDFIAEMPEVEFVGVIGAEHKIFANGIVAYIKVHEGMTLMEEKVLEHCKGMATYKRPSLVVFLEEFPLNRVAKTDYLALKERVDKDIEEARAKGGWDT</sequence>
<dbReference type="PANTHER" id="PTHR43201">
    <property type="entry name" value="ACYL-COA SYNTHETASE"/>
    <property type="match status" value="1"/>
</dbReference>
<feature type="domain" description="AMP-binding enzyme C-terminal" evidence="3">
    <location>
        <begin position="56"/>
        <end position="130"/>
    </location>
</feature>
<dbReference type="Gene3D" id="2.30.38.10">
    <property type="entry name" value="Luciferase, Domain 3"/>
    <property type="match status" value="1"/>
</dbReference>
<organism evidence="4">
    <name type="scientific">marine sediment metagenome</name>
    <dbReference type="NCBI Taxonomy" id="412755"/>
    <lineage>
        <taxon>unclassified sequences</taxon>
        <taxon>metagenomes</taxon>
        <taxon>ecological metagenomes</taxon>
    </lineage>
</organism>
<protein>
    <recommendedName>
        <fullName evidence="3">AMP-binding enzyme C-terminal domain-containing protein</fullName>
    </recommendedName>
</protein>
<comment type="caution">
    <text evidence="4">The sequence shown here is derived from an EMBL/GenBank/DDBJ whole genome shotgun (WGS) entry which is preliminary data.</text>
</comment>
<dbReference type="AlphaFoldDB" id="X1H201"/>
<accession>X1H201</accession>
<evidence type="ECO:0000313" key="4">
    <source>
        <dbReference type="EMBL" id="GAH64176.1"/>
    </source>
</evidence>
<name>X1H201_9ZZZZ</name>
<dbReference type="PANTHER" id="PTHR43201:SF5">
    <property type="entry name" value="MEDIUM-CHAIN ACYL-COA LIGASE ACSF2, MITOCHONDRIAL"/>
    <property type="match status" value="1"/>
</dbReference>